<proteinExistence type="predicted"/>
<comment type="caution">
    <text evidence="1">The sequence shown here is derived from an EMBL/GenBank/DDBJ whole genome shotgun (WGS) entry which is preliminary data.</text>
</comment>
<name>A0A645J2I2_9ZZZZ</name>
<protein>
    <submittedName>
        <fullName evidence="1">Uncharacterized protein</fullName>
    </submittedName>
</protein>
<gene>
    <name evidence="1" type="ORF">SDC9_204612</name>
</gene>
<dbReference type="AntiFam" id="ANF00246">
    <property type="entry name" value="Shadow ORF (opposite dctM)"/>
</dbReference>
<organism evidence="1">
    <name type="scientific">bioreactor metagenome</name>
    <dbReference type="NCBI Taxonomy" id="1076179"/>
    <lineage>
        <taxon>unclassified sequences</taxon>
        <taxon>metagenomes</taxon>
        <taxon>ecological metagenomes</taxon>
    </lineage>
</organism>
<dbReference type="AlphaFoldDB" id="A0A645J2I2"/>
<evidence type="ECO:0000313" key="1">
    <source>
        <dbReference type="EMBL" id="MPN56919.1"/>
    </source>
</evidence>
<sequence length="70" mass="7576">MADVVAMPEPHSAPKNMHARMVTQPRLPVTKPISADAKSTIRLAMPPVDIRAPASMKKGMAITVNENMPE</sequence>
<accession>A0A645J2I2</accession>
<dbReference type="EMBL" id="VSSQ01127835">
    <property type="protein sequence ID" value="MPN56919.1"/>
    <property type="molecule type" value="Genomic_DNA"/>
</dbReference>
<reference evidence="1" key="1">
    <citation type="submission" date="2019-08" db="EMBL/GenBank/DDBJ databases">
        <authorList>
            <person name="Kucharzyk K."/>
            <person name="Murdoch R.W."/>
            <person name="Higgins S."/>
            <person name="Loffler F."/>
        </authorList>
    </citation>
    <scope>NUCLEOTIDE SEQUENCE</scope>
</reference>